<sequence length="649" mass="76036">MRKLVVLTLFSLFFAVSCKKPANVYDHILIHKKVTDSNYKTFTLDELYYCLLYNIQFAEQPDKAKNQIAYYENQSLSKSDSIDIYRANNLQIFLNSDLNSIETRNQRLFKSATYFENQNNLYDAYLSNYLIAQYYFNTQNFQLAENHAYKAIENLGTKNKEYAFEKASTFVLISNIHYNQKKYTAAFNVLKNYDVLSDYFNKKLIVQQKINSLQSTYINNYAVIGNKIGKISLKQTIADLKTAYNLASFSKKPDNRQKITALHNLIHYKIEAKDLDSLDNYVDQFRQSKPSAARIPIMQVNFATIGDYLLKIKKDTIAAKHFQKELLLENEQKFKNLYLEKRILEQIMQNTDSTSVELNNHYLNVISKIQKENDNKLNINQKVIYENHELVRKNEKLKREIFYIVAIILSVSIISLLVIYSIIQKINLKKIQLRNNYIEQDTKALEVTLTYKNNIENKLNNNKKQIFMELHDNIVNKLFSTRFLLHKDFIKPESLQIAKNTVLEVKSSLLEICDNYNEINNLFEKDSFHHMIIELIENQPNNIIEFDYDLDLSIEWFKTHPKVRFHLYRILQELLQNIHKHSSATKATVEIYQENSNITLIVFDNGKGFKKTAKKGLGINNIQNRLKEINGNLTIDSTKGTQFTITVNL</sequence>
<comment type="catalytic activity">
    <reaction evidence="1">
        <text>ATP + protein L-histidine = ADP + protein N-phospho-L-histidine.</text>
        <dbReference type="EC" id="2.7.13.3"/>
    </reaction>
</comment>
<dbReference type="PANTHER" id="PTHR24421:SF10">
    <property type="entry name" value="NITRATE_NITRITE SENSOR PROTEIN NARQ"/>
    <property type="match status" value="1"/>
</dbReference>
<dbReference type="AlphaFoldDB" id="A0A1I4XX58"/>
<keyword evidence="3" id="KW-0808">Transferase</keyword>
<dbReference type="GO" id="GO:0000160">
    <property type="term" value="P:phosphorelay signal transduction system"/>
    <property type="evidence" value="ECO:0007669"/>
    <property type="project" value="UniProtKB-KW"/>
</dbReference>
<dbReference type="EC" id="2.7.13.3" evidence="2"/>
<dbReference type="RefSeq" id="WP_091519364.1">
    <property type="nucleotide sequence ID" value="NZ_FOVI01000003.1"/>
</dbReference>
<accession>A0A1I4XX58</accession>
<proteinExistence type="predicted"/>
<dbReference type="Proteomes" id="UP000199036">
    <property type="component" value="Unassembled WGS sequence"/>
</dbReference>
<keyword evidence="6" id="KW-0812">Transmembrane</keyword>
<protein>
    <recommendedName>
        <fullName evidence="2">histidine kinase</fullName>
        <ecNumber evidence="2">2.7.13.3</ecNumber>
    </recommendedName>
</protein>
<dbReference type="Pfam" id="PF02518">
    <property type="entry name" value="HATPase_c"/>
    <property type="match status" value="1"/>
</dbReference>
<keyword evidence="4 8" id="KW-0418">Kinase</keyword>
<organism evidence="8 9">
    <name type="scientific">Paenimyroides ummariense</name>
    <dbReference type="NCBI Taxonomy" id="913024"/>
    <lineage>
        <taxon>Bacteria</taxon>
        <taxon>Pseudomonadati</taxon>
        <taxon>Bacteroidota</taxon>
        <taxon>Flavobacteriia</taxon>
        <taxon>Flavobacteriales</taxon>
        <taxon>Flavobacteriaceae</taxon>
        <taxon>Paenimyroides</taxon>
    </lineage>
</organism>
<dbReference type="CDD" id="cd16917">
    <property type="entry name" value="HATPase_UhpB-NarQ-NarX-like"/>
    <property type="match status" value="1"/>
</dbReference>
<dbReference type="InterPro" id="IPR050482">
    <property type="entry name" value="Sensor_HK_TwoCompSys"/>
</dbReference>
<evidence type="ECO:0000256" key="4">
    <source>
        <dbReference type="ARBA" id="ARBA00022777"/>
    </source>
</evidence>
<gene>
    <name evidence="8" type="ORF">SAMN05421741_103165</name>
</gene>
<reference evidence="9" key="1">
    <citation type="submission" date="2016-10" db="EMBL/GenBank/DDBJ databases">
        <authorList>
            <person name="Varghese N."/>
            <person name="Submissions S."/>
        </authorList>
    </citation>
    <scope>NUCLEOTIDE SEQUENCE [LARGE SCALE GENOMIC DNA]</scope>
    <source>
        <strain evidence="9">DS-12</strain>
    </source>
</reference>
<evidence type="ECO:0000256" key="1">
    <source>
        <dbReference type="ARBA" id="ARBA00000085"/>
    </source>
</evidence>
<keyword evidence="6" id="KW-0472">Membrane</keyword>
<dbReference type="PROSITE" id="PS51257">
    <property type="entry name" value="PROKAR_LIPOPROTEIN"/>
    <property type="match status" value="1"/>
</dbReference>
<keyword evidence="9" id="KW-1185">Reference proteome</keyword>
<dbReference type="InterPro" id="IPR003594">
    <property type="entry name" value="HATPase_dom"/>
</dbReference>
<evidence type="ECO:0000313" key="8">
    <source>
        <dbReference type="EMBL" id="SFN29819.1"/>
    </source>
</evidence>
<evidence type="ECO:0000256" key="5">
    <source>
        <dbReference type="ARBA" id="ARBA00023012"/>
    </source>
</evidence>
<dbReference type="GO" id="GO:0004673">
    <property type="term" value="F:protein histidine kinase activity"/>
    <property type="evidence" value="ECO:0007669"/>
    <property type="project" value="UniProtKB-EC"/>
</dbReference>
<dbReference type="PANTHER" id="PTHR24421">
    <property type="entry name" value="NITRATE/NITRITE SENSOR PROTEIN NARX-RELATED"/>
    <property type="match status" value="1"/>
</dbReference>
<evidence type="ECO:0000256" key="6">
    <source>
        <dbReference type="SAM" id="Phobius"/>
    </source>
</evidence>
<evidence type="ECO:0000313" key="9">
    <source>
        <dbReference type="Proteomes" id="UP000199036"/>
    </source>
</evidence>
<evidence type="ECO:0000259" key="7">
    <source>
        <dbReference type="Pfam" id="PF02518"/>
    </source>
</evidence>
<dbReference type="InterPro" id="IPR036890">
    <property type="entry name" value="HATPase_C_sf"/>
</dbReference>
<keyword evidence="6" id="KW-1133">Transmembrane helix</keyword>
<dbReference type="STRING" id="913024.SAMN05421741_103165"/>
<dbReference type="Gene3D" id="3.30.565.10">
    <property type="entry name" value="Histidine kinase-like ATPase, C-terminal domain"/>
    <property type="match status" value="1"/>
</dbReference>
<dbReference type="SUPFAM" id="SSF55874">
    <property type="entry name" value="ATPase domain of HSP90 chaperone/DNA topoisomerase II/histidine kinase"/>
    <property type="match status" value="1"/>
</dbReference>
<feature type="domain" description="Histidine kinase/HSP90-like ATPase" evidence="7">
    <location>
        <begin position="566"/>
        <end position="648"/>
    </location>
</feature>
<feature type="transmembrane region" description="Helical" evidence="6">
    <location>
        <begin position="401"/>
        <end position="423"/>
    </location>
</feature>
<keyword evidence="5" id="KW-0902">Two-component regulatory system</keyword>
<dbReference type="EMBL" id="FOVI01000003">
    <property type="protein sequence ID" value="SFN29819.1"/>
    <property type="molecule type" value="Genomic_DNA"/>
</dbReference>
<evidence type="ECO:0000256" key="3">
    <source>
        <dbReference type="ARBA" id="ARBA00022679"/>
    </source>
</evidence>
<evidence type="ECO:0000256" key="2">
    <source>
        <dbReference type="ARBA" id="ARBA00012438"/>
    </source>
</evidence>
<name>A0A1I4XX58_9FLAO</name>
<dbReference type="OrthoDB" id="977000at2"/>